<name>A0A557QJT7_9RHOO</name>
<dbReference type="EMBL" id="VMNK01000015">
    <property type="protein sequence ID" value="TVO53164.1"/>
    <property type="molecule type" value="Genomic_DNA"/>
</dbReference>
<gene>
    <name evidence="1" type="ORF">FHP91_15305</name>
</gene>
<dbReference type="AlphaFoldDB" id="A0A557QJT7"/>
<organism evidence="1 2">
    <name type="scientific">Denitromonas halophila</name>
    <dbReference type="NCBI Taxonomy" id="1629404"/>
    <lineage>
        <taxon>Bacteria</taxon>
        <taxon>Pseudomonadati</taxon>
        <taxon>Pseudomonadota</taxon>
        <taxon>Betaproteobacteria</taxon>
        <taxon>Rhodocyclales</taxon>
        <taxon>Zoogloeaceae</taxon>
        <taxon>Denitromonas</taxon>
    </lineage>
</organism>
<dbReference type="Gene3D" id="1.10.3230.30">
    <property type="entry name" value="Phage gp6-like head-tail connector protein"/>
    <property type="match status" value="1"/>
</dbReference>
<dbReference type="NCBIfam" id="TIGR01560">
    <property type="entry name" value="put_DNA_pack"/>
    <property type="match status" value="1"/>
</dbReference>
<keyword evidence="2" id="KW-1185">Reference proteome</keyword>
<evidence type="ECO:0000313" key="2">
    <source>
        <dbReference type="Proteomes" id="UP000319502"/>
    </source>
</evidence>
<dbReference type="Pfam" id="PF05135">
    <property type="entry name" value="Phage_connect_1"/>
    <property type="match status" value="1"/>
</dbReference>
<protein>
    <submittedName>
        <fullName evidence="1">Phage gp6-like head-tail connector protein</fullName>
    </submittedName>
</protein>
<reference evidence="1 2" key="1">
    <citation type="submission" date="2019-07" db="EMBL/GenBank/DDBJ databases">
        <title>The pathways for chlorine oxyanion respiration interact through the shared metabolite chlorate.</title>
        <authorList>
            <person name="Barnum T.P."/>
            <person name="Cheng Y."/>
            <person name="Hill K.A."/>
            <person name="Lucas L.N."/>
            <person name="Carlson H.K."/>
            <person name="Coates J.D."/>
        </authorList>
    </citation>
    <scope>NUCLEOTIDE SEQUENCE [LARGE SCALE GENOMIC DNA]</scope>
    <source>
        <strain evidence="1 2">SFB-3</strain>
    </source>
</reference>
<dbReference type="CDD" id="cd08054">
    <property type="entry name" value="gp6"/>
    <property type="match status" value="1"/>
</dbReference>
<proteinExistence type="predicted"/>
<comment type="caution">
    <text evidence="1">The sequence shown here is derived from an EMBL/GenBank/DDBJ whole genome shotgun (WGS) entry which is preliminary data.</text>
</comment>
<dbReference type="RefSeq" id="WP_144310409.1">
    <property type="nucleotide sequence ID" value="NZ_VMNK01000015.1"/>
</dbReference>
<dbReference type="InterPro" id="IPR021146">
    <property type="entry name" value="Phage_gp6-like_head-tail"/>
</dbReference>
<accession>A0A557QJT7</accession>
<dbReference type="InterPro" id="IPR006450">
    <property type="entry name" value="Phage_HK97_gp6-like"/>
</dbReference>
<evidence type="ECO:0000313" key="1">
    <source>
        <dbReference type="EMBL" id="TVO53164.1"/>
    </source>
</evidence>
<dbReference type="Proteomes" id="UP000319502">
    <property type="component" value="Unassembled WGS sequence"/>
</dbReference>
<dbReference type="OrthoDB" id="7597216at2"/>
<sequence>MIAISQAKMYLRIDDDHEDDLIHTLINMAEGIVRDYVMDFADGVAWRNPSADGANVMDAAALLILGELYQNRNSAAAPLSPTVRIILERLRSPALA</sequence>